<dbReference type="EMBL" id="QGLG01000001">
    <property type="protein sequence ID" value="PXY86177.1"/>
    <property type="molecule type" value="Genomic_DNA"/>
</dbReference>
<keyword evidence="1" id="KW-0472">Membrane</keyword>
<evidence type="ECO:0000313" key="2">
    <source>
        <dbReference type="EMBL" id="KJY58184.1"/>
    </source>
</evidence>
<dbReference type="STRING" id="1218507.JF74_02200"/>
<gene>
    <name evidence="3" type="ORF">DK873_01115</name>
    <name evidence="2" type="ORF">JF74_02200</name>
</gene>
<evidence type="ECO:0000256" key="1">
    <source>
        <dbReference type="SAM" id="Phobius"/>
    </source>
</evidence>
<evidence type="ECO:0000313" key="4">
    <source>
        <dbReference type="Proteomes" id="UP000033531"/>
    </source>
</evidence>
<keyword evidence="1" id="KW-1133">Transmembrane helix</keyword>
<dbReference type="Proteomes" id="UP000033531">
    <property type="component" value="Unassembled WGS sequence"/>
</dbReference>
<dbReference type="OrthoDB" id="2310713at2"/>
<dbReference type="EMBL" id="JXLI01000005">
    <property type="protein sequence ID" value="KJY58184.1"/>
    <property type="molecule type" value="Genomic_DNA"/>
</dbReference>
<keyword evidence="1" id="KW-0812">Transmembrane</keyword>
<comment type="caution">
    <text evidence="2">The sequence shown here is derived from an EMBL/GenBank/DDBJ whole genome shotgun (WGS) entry which is preliminary data.</text>
</comment>
<dbReference type="HOGENOM" id="CLU_2465034_0_0_9"/>
<reference evidence="2 4" key="1">
    <citation type="submission" date="2015-01" db="EMBL/GenBank/DDBJ databases">
        <title>Comparative genomics of the lactic acid bacteria isolated from the honey bee gut.</title>
        <authorList>
            <person name="Ellegaard K.M."/>
            <person name="Tamarit D."/>
            <person name="Javelind E."/>
            <person name="Olofsson T."/>
            <person name="Andersson S.G."/>
            <person name="Vasquez A."/>
        </authorList>
    </citation>
    <scope>NUCLEOTIDE SEQUENCE [LARGE SCALE GENOMIC DNA]</scope>
    <source>
        <strain evidence="2 4">Hma8</strain>
    </source>
</reference>
<organism evidence="2 4">
    <name type="scientific">Lactobacillus melliventris</name>
    <dbReference type="NCBI Taxonomy" id="1218507"/>
    <lineage>
        <taxon>Bacteria</taxon>
        <taxon>Bacillati</taxon>
        <taxon>Bacillota</taxon>
        <taxon>Bacilli</taxon>
        <taxon>Lactobacillales</taxon>
        <taxon>Lactobacillaceae</taxon>
        <taxon>Lactobacillus</taxon>
    </lineage>
</organism>
<dbReference type="RefSeq" id="WP_046324173.1">
    <property type="nucleotide sequence ID" value="NZ_JAAEEB010000003.1"/>
</dbReference>
<reference evidence="3 5" key="2">
    <citation type="submission" date="2018-05" db="EMBL/GenBank/DDBJ databases">
        <title>Reference genomes for bee gut microbiota database.</title>
        <authorList>
            <person name="Ellegaard K.M."/>
        </authorList>
    </citation>
    <scope>NUCLEOTIDE SEQUENCE [LARGE SCALE GENOMIC DNA]</scope>
    <source>
        <strain evidence="3 5">ESL0184</strain>
    </source>
</reference>
<dbReference type="AlphaFoldDB" id="A0A0F4LIV2"/>
<accession>A0A0F4LIV2</accession>
<feature type="transmembrane region" description="Helical" evidence="1">
    <location>
        <begin position="53"/>
        <end position="73"/>
    </location>
</feature>
<evidence type="ECO:0000313" key="3">
    <source>
        <dbReference type="EMBL" id="PXY86177.1"/>
    </source>
</evidence>
<protein>
    <submittedName>
        <fullName evidence="2">Uncharacterized protein</fullName>
    </submittedName>
</protein>
<dbReference type="PATRIC" id="fig|1218507.3.peg.382"/>
<sequence length="87" mass="9705">MKLTKIKILTAVNGLLTLSSLIMLFFGLCNQVNESKNLLEEEQAISLDNNNMIILAAVVALMVFGYAFFATWLKGEPAKVHLLRHRA</sequence>
<dbReference type="Proteomes" id="UP000247698">
    <property type="component" value="Unassembled WGS sequence"/>
</dbReference>
<name>A0A0F4LIV2_9LACO</name>
<feature type="transmembrane region" description="Helical" evidence="1">
    <location>
        <begin position="12"/>
        <end position="33"/>
    </location>
</feature>
<proteinExistence type="predicted"/>
<keyword evidence="5" id="KW-1185">Reference proteome</keyword>
<evidence type="ECO:0000313" key="5">
    <source>
        <dbReference type="Proteomes" id="UP000247698"/>
    </source>
</evidence>